<keyword evidence="3" id="KW-0328">Glycosyltransferase</keyword>
<comment type="subcellular location">
    <subcellularLocation>
        <location evidence="1">Cell membrane</location>
        <topology evidence="1">Multi-pass membrane protein</topology>
    </subcellularLocation>
</comment>
<gene>
    <name evidence="10" type="ORF">EVJ48_06425</name>
</gene>
<dbReference type="InterPro" id="IPR050297">
    <property type="entry name" value="LipidA_mod_glycosyltrf_83"/>
</dbReference>
<keyword evidence="6 8" id="KW-1133">Transmembrane helix</keyword>
<keyword evidence="5 8" id="KW-0812">Transmembrane</keyword>
<feature type="transmembrane region" description="Helical" evidence="8">
    <location>
        <begin position="475"/>
        <end position="496"/>
    </location>
</feature>
<evidence type="ECO:0000256" key="2">
    <source>
        <dbReference type="ARBA" id="ARBA00022475"/>
    </source>
</evidence>
<evidence type="ECO:0000256" key="3">
    <source>
        <dbReference type="ARBA" id="ARBA00022676"/>
    </source>
</evidence>
<evidence type="ECO:0000313" key="11">
    <source>
        <dbReference type="Proteomes" id="UP000322454"/>
    </source>
</evidence>
<feature type="transmembrane region" description="Helical" evidence="8">
    <location>
        <begin position="325"/>
        <end position="341"/>
    </location>
</feature>
<keyword evidence="4" id="KW-0808">Transferase</keyword>
<feature type="transmembrane region" description="Helical" evidence="8">
    <location>
        <begin position="12"/>
        <end position="34"/>
    </location>
</feature>
<feature type="transmembrane region" description="Helical" evidence="8">
    <location>
        <begin position="188"/>
        <end position="205"/>
    </location>
</feature>
<feature type="transmembrane region" description="Helical" evidence="8">
    <location>
        <begin position="440"/>
        <end position="463"/>
    </location>
</feature>
<evidence type="ECO:0000256" key="6">
    <source>
        <dbReference type="ARBA" id="ARBA00022989"/>
    </source>
</evidence>
<keyword evidence="2" id="KW-1003">Cell membrane</keyword>
<name>A0A520XC70_9DELT</name>
<dbReference type="GO" id="GO:0009103">
    <property type="term" value="P:lipopolysaccharide biosynthetic process"/>
    <property type="evidence" value="ECO:0007669"/>
    <property type="project" value="UniProtKB-ARBA"/>
</dbReference>
<feature type="transmembrane region" description="Helical" evidence="8">
    <location>
        <begin position="226"/>
        <end position="246"/>
    </location>
</feature>
<evidence type="ECO:0000313" key="10">
    <source>
        <dbReference type="EMBL" id="RZV38738.1"/>
    </source>
</evidence>
<dbReference type="Pfam" id="PF13231">
    <property type="entry name" value="PMT_2"/>
    <property type="match status" value="1"/>
</dbReference>
<sequence>MQSIKNKFNKEMILLFLIYISFSIIKAIIALLFIKTIQVIPDEFTFTEIARSIIKAHKLGYYFGHPIGKEPLYSIFISIAFLFHNMIYSYGIIKILNAFLSSIIIFPLYFLAKELLNKKSALLIAVLTGLLPASNSYSLNILAENIYFPCFLVSIYFLFKYETKKQLNFAFLSGIFIGLSFLAKPTGISLFAGYLLYVLFYSIVSNKHGILDKVKKIFSSLFERKIIFIVSALIILSWLIRNGYYFGFSVTGMLNYHYGEAKDFLNLHVSYILLFYLALEHIALMVISSGIIPFLFFLYVLWLSFKNFLSMDKNEESSFEKTKKLLGIFIFPFILLLFIASKQSELMVYTAATNRLLGRHIAVIMPLIFLIGAVGFDIFNKHKNLKSLRVITVLLSFIIVLIAIFSINKYITAQAIIGSPGDLFLYLFKSSNVPLLSKMHLILLPSFFTKILIILILLCYVFFQFKNKFSLKFYFTSLVLFLSVANIYAIAGNIGLDRWVIGSSKIPTYLVKHKIPSRKIIVANKEIKNIGFKYQLWFWIGNNFIRKNIFPKKIKLLNSQLNNNKRYKIFLPHGKYKILCKMQKIHEIFLNLNKKQYLCILNKPIEFYQHNNNMLIINVSKKYEKKIDSLIIQSVHNKYHTKKVYYISNQNYFNSIMSWGNIHLTSTNNEPYFYY</sequence>
<feature type="transmembrane region" description="Helical" evidence="8">
    <location>
        <begin position="95"/>
        <end position="112"/>
    </location>
</feature>
<feature type="transmembrane region" description="Helical" evidence="8">
    <location>
        <begin position="282"/>
        <end position="305"/>
    </location>
</feature>
<accession>A0A520XC70</accession>
<organism evidence="10 11">
    <name type="scientific">Candidatus Acidulodesulfobacterium acidiphilum</name>
    <dbReference type="NCBI Taxonomy" id="2597224"/>
    <lineage>
        <taxon>Bacteria</taxon>
        <taxon>Deltaproteobacteria</taxon>
        <taxon>Candidatus Acidulodesulfobacterales</taxon>
        <taxon>Candidatus Acidulodesulfobacterium</taxon>
    </lineage>
</organism>
<evidence type="ECO:0000256" key="5">
    <source>
        <dbReference type="ARBA" id="ARBA00022692"/>
    </source>
</evidence>
<evidence type="ECO:0000256" key="8">
    <source>
        <dbReference type="SAM" id="Phobius"/>
    </source>
</evidence>
<comment type="caution">
    <text evidence="10">The sequence shown here is derived from an EMBL/GenBank/DDBJ whole genome shotgun (WGS) entry which is preliminary data.</text>
</comment>
<dbReference type="EMBL" id="SHMQ01000015">
    <property type="protein sequence ID" value="RZV38738.1"/>
    <property type="molecule type" value="Genomic_DNA"/>
</dbReference>
<dbReference type="PANTHER" id="PTHR33908">
    <property type="entry name" value="MANNOSYLTRANSFERASE YKCB-RELATED"/>
    <property type="match status" value="1"/>
</dbReference>
<feature type="transmembrane region" description="Helical" evidence="8">
    <location>
        <begin position="387"/>
        <end position="405"/>
    </location>
</feature>
<reference evidence="10 11" key="1">
    <citation type="submission" date="2019-01" db="EMBL/GenBank/DDBJ databases">
        <title>Insights into ecological role of a new deltaproteobacterial order Candidatus Sinidesulfobacterales (Sva0485) by metagenomics and metatranscriptomics.</title>
        <authorList>
            <person name="Tan S."/>
            <person name="Liu J."/>
            <person name="Fang Y."/>
            <person name="Hedlund B."/>
            <person name="Lian Z.-H."/>
            <person name="Huang L.-Y."/>
            <person name="Li J.-T."/>
            <person name="Huang L.-N."/>
            <person name="Li W.-J."/>
            <person name="Jiang H.-C."/>
            <person name="Dong H.-L."/>
            <person name="Shu W.-S."/>
        </authorList>
    </citation>
    <scope>NUCLEOTIDE SEQUENCE [LARGE SCALE GENOMIC DNA]</scope>
    <source>
        <strain evidence="10">AP4</strain>
    </source>
</reference>
<feature type="transmembrane region" description="Helical" evidence="8">
    <location>
        <begin position="71"/>
        <end position="88"/>
    </location>
</feature>
<dbReference type="InterPro" id="IPR038731">
    <property type="entry name" value="RgtA/B/C-like"/>
</dbReference>
<feature type="transmembrane region" description="Helical" evidence="8">
    <location>
        <begin position="361"/>
        <end position="380"/>
    </location>
</feature>
<keyword evidence="7 8" id="KW-0472">Membrane</keyword>
<dbReference type="Proteomes" id="UP000322454">
    <property type="component" value="Unassembled WGS sequence"/>
</dbReference>
<evidence type="ECO:0000256" key="7">
    <source>
        <dbReference type="ARBA" id="ARBA00023136"/>
    </source>
</evidence>
<dbReference type="GO" id="GO:0005886">
    <property type="term" value="C:plasma membrane"/>
    <property type="evidence" value="ECO:0007669"/>
    <property type="project" value="UniProtKB-SubCell"/>
</dbReference>
<evidence type="ECO:0000256" key="4">
    <source>
        <dbReference type="ARBA" id="ARBA00022679"/>
    </source>
</evidence>
<dbReference type="GO" id="GO:0016763">
    <property type="term" value="F:pentosyltransferase activity"/>
    <property type="evidence" value="ECO:0007669"/>
    <property type="project" value="TreeGrafter"/>
</dbReference>
<feature type="transmembrane region" description="Helical" evidence="8">
    <location>
        <begin position="137"/>
        <end position="159"/>
    </location>
</feature>
<feature type="domain" description="Glycosyltransferase RgtA/B/C/D-like" evidence="9">
    <location>
        <begin position="93"/>
        <end position="201"/>
    </location>
</feature>
<dbReference type="AlphaFoldDB" id="A0A520XC70"/>
<protein>
    <recommendedName>
        <fullName evidence="9">Glycosyltransferase RgtA/B/C/D-like domain-containing protein</fullName>
    </recommendedName>
</protein>
<proteinExistence type="predicted"/>
<feature type="transmembrane region" description="Helical" evidence="8">
    <location>
        <begin position="166"/>
        <end position="182"/>
    </location>
</feature>
<evidence type="ECO:0000256" key="1">
    <source>
        <dbReference type="ARBA" id="ARBA00004651"/>
    </source>
</evidence>
<dbReference type="PANTHER" id="PTHR33908:SF11">
    <property type="entry name" value="MEMBRANE PROTEIN"/>
    <property type="match status" value="1"/>
</dbReference>
<evidence type="ECO:0000259" key="9">
    <source>
        <dbReference type="Pfam" id="PF13231"/>
    </source>
</evidence>